<feature type="region of interest" description="Disordered" evidence="1">
    <location>
        <begin position="376"/>
        <end position="406"/>
    </location>
</feature>
<feature type="compositionally biased region" description="Low complexity" evidence="1">
    <location>
        <begin position="196"/>
        <end position="221"/>
    </location>
</feature>
<feature type="compositionally biased region" description="Basic and acidic residues" evidence="1">
    <location>
        <begin position="385"/>
        <end position="394"/>
    </location>
</feature>
<feature type="non-terminal residue" evidence="2">
    <location>
        <position position="1"/>
    </location>
</feature>
<evidence type="ECO:0000256" key="1">
    <source>
        <dbReference type="SAM" id="MobiDB-lite"/>
    </source>
</evidence>
<feature type="region of interest" description="Disordered" evidence="1">
    <location>
        <begin position="141"/>
        <end position="221"/>
    </location>
</feature>
<comment type="caution">
    <text evidence="2">The sequence shown here is derived from an EMBL/GenBank/DDBJ whole genome shotgun (WGS) entry which is preliminary data.</text>
</comment>
<reference evidence="2 3" key="1">
    <citation type="submission" date="2024-02" db="EMBL/GenBank/DDBJ databases">
        <authorList>
            <person name="Chen Y."/>
            <person name="Shah S."/>
            <person name="Dougan E. K."/>
            <person name="Thang M."/>
            <person name="Chan C."/>
        </authorList>
    </citation>
    <scope>NUCLEOTIDE SEQUENCE [LARGE SCALE GENOMIC DNA]</scope>
</reference>
<evidence type="ECO:0000313" key="3">
    <source>
        <dbReference type="Proteomes" id="UP001642464"/>
    </source>
</evidence>
<accession>A0ABP0JKY3</accession>
<gene>
    <name evidence="2" type="ORF">SCF082_LOCUS12538</name>
</gene>
<feature type="compositionally biased region" description="Polar residues" evidence="1">
    <location>
        <begin position="141"/>
        <end position="178"/>
    </location>
</feature>
<dbReference type="EMBL" id="CAXAMM010007665">
    <property type="protein sequence ID" value="CAK9014931.1"/>
    <property type="molecule type" value="Genomic_DNA"/>
</dbReference>
<proteinExistence type="predicted"/>
<name>A0ABP0JKY3_9DINO</name>
<protein>
    <submittedName>
        <fullName evidence="2">Uncharacterized protein</fullName>
    </submittedName>
</protein>
<keyword evidence="3" id="KW-1185">Reference proteome</keyword>
<evidence type="ECO:0000313" key="2">
    <source>
        <dbReference type="EMBL" id="CAK9014931.1"/>
    </source>
</evidence>
<dbReference type="Proteomes" id="UP001642464">
    <property type="component" value="Unassembled WGS sequence"/>
</dbReference>
<sequence>RQTDAERAVGAQPVNEIGTNVATVYRIRNWDEAGFVKMGQNDRSRELPWVAIPTKHHGTTFTRLMRTDPTGSVYGCWICLVALAGRLPAKGTLACEEGPLSIEDMAAQCHVDPDTLKRAIDILQSESIQWIEAIPWNESLTREQTASSTLGSCSTTERNGNGTGNLPQVSRSPDQDANSTDRRGAGETSGGSPGPAASEESQEATSERASSSQRPRGSSESVFARLQDADLEDEATLRQWWEWQLRQAAPVSGDSEMEWQRVVHAASRARAETVKRPIAYFAKLVGAGTACPESPGAELIRRERIRQMEKYPSDHDDDHEPEDSIDLSCDQCSCDCQLLNAEAPVPGHDSPQVILFSEHIALRSIGDAVSSSDARASHLAAQGSRESRKAKEVSVRTSPNETGPVYGVPLIRELPLDTGSMRQAMPSRHDLELVRQRSQRAVAGYEILLARYCELVDACKKLLDAPHNDHFVARLNDEEMDGIDAITSAIAMSHKPQENSEK</sequence>
<organism evidence="2 3">
    <name type="scientific">Durusdinium trenchii</name>
    <dbReference type="NCBI Taxonomy" id="1381693"/>
    <lineage>
        <taxon>Eukaryota</taxon>
        <taxon>Sar</taxon>
        <taxon>Alveolata</taxon>
        <taxon>Dinophyceae</taxon>
        <taxon>Suessiales</taxon>
        <taxon>Symbiodiniaceae</taxon>
        <taxon>Durusdinium</taxon>
    </lineage>
</organism>